<evidence type="ECO:0000313" key="2">
    <source>
        <dbReference type="Proteomes" id="UP001152798"/>
    </source>
</evidence>
<organism evidence="1 2">
    <name type="scientific">Nezara viridula</name>
    <name type="common">Southern green stink bug</name>
    <name type="synonym">Cimex viridulus</name>
    <dbReference type="NCBI Taxonomy" id="85310"/>
    <lineage>
        <taxon>Eukaryota</taxon>
        <taxon>Metazoa</taxon>
        <taxon>Ecdysozoa</taxon>
        <taxon>Arthropoda</taxon>
        <taxon>Hexapoda</taxon>
        <taxon>Insecta</taxon>
        <taxon>Pterygota</taxon>
        <taxon>Neoptera</taxon>
        <taxon>Paraneoptera</taxon>
        <taxon>Hemiptera</taxon>
        <taxon>Heteroptera</taxon>
        <taxon>Panheteroptera</taxon>
        <taxon>Pentatomomorpha</taxon>
        <taxon>Pentatomoidea</taxon>
        <taxon>Pentatomidae</taxon>
        <taxon>Pentatominae</taxon>
        <taxon>Nezara</taxon>
    </lineage>
</organism>
<dbReference type="Proteomes" id="UP001152798">
    <property type="component" value="Chromosome 7"/>
</dbReference>
<proteinExistence type="predicted"/>
<dbReference type="EMBL" id="OV725083">
    <property type="protein sequence ID" value="CAH1408014.1"/>
    <property type="molecule type" value="Genomic_DNA"/>
</dbReference>
<name>A0A9P0HS13_NEZVI</name>
<keyword evidence="2" id="KW-1185">Reference proteome</keyword>
<gene>
    <name evidence="1" type="ORF">NEZAVI_LOCUS15619</name>
</gene>
<accession>A0A9P0HS13</accession>
<evidence type="ECO:0000313" key="1">
    <source>
        <dbReference type="EMBL" id="CAH1408014.1"/>
    </source>
</evidence>
<protein>
    <submittedName>
        <fullName evidence="1">Uncharacterized protein</fullName>
    </submittedName>
</protein>
<dbReference type="AlphaFoldDB" id="A0A9P0HS13"/>
<reference evidence="1" key="1">
    <citation type="submission" date="2022-01" db="EMBL/GenBank/DDBJ databases">
        <authorList>
            <person name="King R."/>
        </authorList>
    </citation>
    <scope>NUCLEOTIDE SEQUENCE</scope>
</reference>
<sequence length="41" mass="4355">MTSSRILEERTAAAVPRIRLRAATFPLQPLQFGAGSSPEGA</sequence>